<keyword evidence="5" id="KW-1185">Reference proteome</keyword>
<dbReference type="RefSeq" id="XP_003561908.2">
    <property type="nucleotide sequence ID" value="XM_003561860.4"/>
</dbReference>
<reference evidence="4" key="3">
    <citation type="submission" date="2018-08" db="UniProtKB">
        <authorList>
            <consortium name="EnsemblPlants"/>
        </authorList>
    </citation>
    <scope>IDENTIFICATION</scope>
    <source>
        <strain evidence="4">cv. Bd21</strain>
    </source>
</reference>
<dbReference type="KEGG" id="bdi:100825569"/>
<dbReference type="Pfam" id="PF23635">
    <property type="entry name" value="Beta-prop_AT5G49610-like"/>
    <property type="match status" value="1"/>
</dbReference>
<dbReference type="GeneID" id="100825569"/>
<sequence>MSMAALPDDLVEQILFRLPSDDPWCFARASVVCTLWHRLISHPAFLLRRLSALPSATPMLLGFLLDEDGESVDEDTLAFFPTSAFSLPVPDRRSWSPRDCRHGRVLFCSRSQDARGEFLVWEPVTGMERLVPVPAAYEHRYSNSAVVCAADGCDHRDCHGGPFRVVVLFSEQTEDDEMITWACVYSSETDAWGELTSVHGICSYTAKSSVLVRRSTLYFSTNCRYILEYDLSTHSLTRIDSPPAHRSSHHEDEVSYQIMALMVAEDGGLGIAKPDDWVLYLWSRDVSDAGDAEWVCYREIDLNPDSLLPHPALWQWEVPIMMGFAEEAITIFMSTTAGIFVIDLQSGRVKQVCDHEFSFDILVPIVSLGHTLPAPLREYHYPPSPNSSEEEEEEDDDDDGGGSDDDEDEEVAEEEPERAYELFVKGCKAIEQRDFVNAVDCLSHALAIRAAHYGEHAPQCVATYYTYGCALLYKAREESVKSTTSKAYAGNSKASGGNVEGAPSMEEVDTEEGQNSNGIAQEDRKSDGDKAHGEMAGDEEYSDLNLSRKMLNIARTIVEKSPGNTMECIISALGKGASSAEGSTKSIQDNEMWRTRILAKLERKLEEVEQAVSTPSCAAVEIMKRVAPEAEQNVDNAVSRAAPLISSQMAGLNSSFASPVIRTSTTTGNAESSVTDRGAVGGGIRRANTKPSSAEPSPKRLAVAAADDSP</sequence>
<reference evidence="3" key="2">
    <citation type="submission" date="2017-06" db="EMBL/GenBank/DDBJ databases">
        <title>WGS assembly of Brachypodium distachyon.</title>
        <authorList>
            <consortium name="The International Brachypodium Initiative"/>
            <person name="Lucas S."/>
            <person name="Harmon-Smith M."/>
            <person name="Lail K."/>
            <person name="Tice H."/>
            <person name="Grimwood J."/>
            <person name="Bruce D."/>
            <person name="Barry K."/>
            <person name="Shu S."/>
            <person name="Lindquist E."/>
            <person name="Wang M."/>
            <person name="Pitluck S."/>
            <person name="Vogel J.P."/>
            <person name="Garvin D.F."/>
            <person name="Mockler T.C."/>
            <person name="Schmutz J."/>
            <person name="Rokhsar D."/>
            <person name="Bevan M.W."/>
        </authorList>
    </citation>
    <scope>NUCLEOTIDE SEQUENCE</scope>
    <source>
        <strain evidence="3">Bd21</strain>
    </source>
</reference>
<dbReference type="InterPro" id="IPR001810">
    <property type="entry name" value="F-box_dom"/>
</dbReference>
<dbReference type="InterPro" id="IPR011043">
    <property type="entry name" value="Gal_Oxase/kelch_b-propeller"/>
</dbReference>
<dbReference type="OrthoDB" id="5587616at2759"/>
<dbReference type="PANTHER" id="PTHR32133:SF403">
    <property type="entry name" value="F-BOX DOMAIN-CONTAINING PROTEIN"/>
    <property type="match status" value="1"/>
</dbReference>
<name>A0A0Q3KES3_BRADI</name>
<feature type="domain" description="F-box" evidence="2">
    <location>
        <begin position="1"/>
        <end position="50"/>
    </location>
</feature>
<dbReference type="STRING" id="15368.A0A0Q3KES3"/>
<feature type="compositionally biased region" description="Polar residues" evidence="1">
    <location>
        <begin position="664"/>
        <end position="675"/>
    </location>
</feature>
<dbReference type="EnsemblPlants" id="KQK22956">
    <property type="protein sequence ID" value="KQK22956"/>
    <property type="gene ID" value="BRADI_1g70312v3"/>
</dbReference>
<dbReference type="SUPFAM" id="SSF48452">
    <property type="entry name" value="TPR-like"/>
    <property type="match status" value="1"/>
</dbReference>
<dbReference type="Gramene" id="KQK22956">
    <property type="protein sequence ID" value="KQK22956"/>
    <property type="gene ID" value="BRADI_1g70312v3"/>
</dbReference>
<feature type="compositionally biased region" description="Acidic residues" evidence="1">
    <location>
        <begin position="388"/>
        <end position="416"/>
    </location>
</feature>
<evidence type="ECO:0000313" key="4">
    <source>
        <dbReference type="EnsemblPlants" id="KQK22956"/>
    </source>
</evidence>
<proteinExistence type="predicted"/>
<protein>
    <recommendedName>
        <fullName evidence="2">F-box domain-containing protein</fullName>
    </recommendedName>
</protein>
<dbReference type="SUPFAM" id="SSF50965">
    <property type="entry name" value="Galactose oxidase, central domain"/>
    <property type="match status" value="1"/>
</dbReference>
<feature type="region of interest" description="Disordered" evidence="1">
    <location>
        <begin position="378"/>
        <end position="417"/>
    </location>
</feature>
<dbReference type="Proteomes" id="UP000008810">
    <property type="component" value="Chromosome 1"/>
</dbReference>
<dbReference type="AlphaFoldDB" id="A0A0Q3KES3"/>
<feature type="compositionally biased region" description="Basic and acidic residues" evidence="1">
    <location>
        <begin position="521"/>
        <end position="535"/>
    </location>
</feature>
<feature type="region of interest" description="Disordered" evidence="1">
    <location>
        <begin position="482"/>
        <end position="541"/>
    </location>
</feature>
<dbReference type="FunCoup" id="A0A0Q3KES3">
    <property type="interactions" value="122"/>
</dbReference>
<dbReference type="PROSITE" id="PS50181">
    <property type="entry name" value="FBOX"/>
    <property type="match status" value="1"/>
</dbReference>
<dbReference type="InterPro" id="IPR011990">
    <property type="entry name" value="TPR-like_helical_dom_sf"/>
</dbReference>
<evidence type="ECO:0000256" key="1">
    <source>
        <dbReference type="SAM" id="MobiDB-lite"/>
    </source>
</evidence>
<dbReference type="InterPro" id="IPR036047">
    <property type="entry name" value="F-box-like_dom_sf"/>
</dbReference>
<evidence type="ECO:0000313" key="3">
    <source>
        <dbReference type="EMBL" id="KQK22956.1"/>
    </source>
</evidence>
<accession>A0A0Q3KES3</accession>
<dbReference type="ExpressionAtlas" id="A0A0Q3KES3">
    <property type="expression patterns" value="baseline and differential"/>
</dbReference>
<dbReference type="InterPro" id="IPR056594">
    <property type="entry name" value="AT5G49610-like_b-prop"/>
</dbReference>
<feature type="region of interest" description="Disordered" evidence="1">
    <location>
        <begin position="664"/>
        <end position="710"/>
    </location>
</feature>
<dbReference type="PANTHER" id="PTHR32133">
    <property type="entry name" value="OS07G0120400 PROTEIN"/>
    <property type="match status" value="1"/>
</dbReference>
<dbReference type="Gene3D" id="1.20.1280.50">
    <property type="match status" value="1"/>
</dbReference>
<evidence type="ECO:0000259" key="2">
    <source>
        <dbReference type="PROSITE" id="PS50181"/>
    </source>
</evidence>
<gene>
    <name evidence="4" type="primary">LOC100825569</name>
    <name evidence="3" type="ORF">BRADI_1g70312v3</name>
</gene>
<dbReference type="SUPFAM" id="SSF81383">
    <property type="entry name" value="F-box domain"/>
    <property type="match status" value="1"/>
</dbReference>
<evidence type="ECO:0000313" key="5">
    <source>
        <dbReference type="Proteomes" id="UP000008810"/>
    </source>
</evidence>
<dbReference type="Pfam" id="PF00646">
    <property type="entry name" value="F-box"/>
    <property type="match status" value="1"/>
</dbReference>
<dbReference type="EMBL" id="CM000880">
    <property type="protein sequence ID" value="KQK22956.1"/>
    <property type="molecule type" value="Genomic_DNA"/>
</dbReference>
<reference evidence="3 4" key="1">
    <citation type="journal article" date="2010" name="Nature">
        <title>Genome sequencing and analysis of the model grass Brachypodium distachyon.</title>
        <authorList>
            <consortium name="International Brachypodium Initiative"/>
        </authorList>
    </citation>
    <scope>NUCLEOTIDE SEQUENCE [LARGE SCALE GENOMIC DNA]</scope>
    <source>
        <strain evidence="3 4">Bd21</strain>
    </source>
</reference>
<organism evidence="3">
    <name type="scientific">Brachypodium distachyon</name>
    <name type="common">Purple false brome</name>
    <name type="synonym">Trachynia distachya</name>
    <dbReference type="NCBI Taxonomy" id="15368"/>
    <lineage>
        <taxon>Eukaryota</taxon>
        <taxon>Viridiplantae</taxon>
        <taxon>Streptophyta</taxon>
        <taxon>Embryophyta</taxon>
        <taxon>Tracheophyta</taxon>
        <taxon>Spermatophyta</taxon>
        <taxon>Magnoliopsida</taxon>
        <taxon>Liliopsida</taxon>
        <taxon>Poales</taxon>
        <taxon>Poaceae</taxon>
        <taxon>BOP clade</taxon>
        <taxon>Pooideae</taxon>
        <taxon>Stipodae</taxon>
        <taxon>Brachypodieae</taxon>
        <taxon>Brachypodium</taxon>
    </lineage>
</organism>